<gene>
    <name evidence="1" type="ORF">FOE78_01750</name>
</gene>
<name>A0A516PV42_9ACTN</name>
<protein>
    <submittedName>
        <fullName evidence="1">Uncharacterized protein</fullName>
    </submittedName>
</protein>
<evidence type="ECO:0000313" key="2">
    <source>
        <dbReference type="Proteomes" id="UP000319263"/>
    </source>
</evidence>
<sequence length="134" mass="15324">MSERPSRWEDLAFDENGRLVDVNGPVEFVEFGPPPPITWVSVLDVPNVFGRRAATMNSRGPTYGLRMASDIFENGGSLYVNLIGEDQWWDWRSLPDEQRSERPGRAVCWHARYVWAEVREHPEPVTPPRAADDS</sequence>
<dbReference type="KEGG" id="mik:FOE78_01750"/>
<reference evidence="1 2" key="1">
    <citation type="submission" date="2019-07" db="EMBL/GenBank/DDBJ databases">
        <title>Microlunatus dokdonensis sp. nov. isolated from the rhizospheric soil of the wild plant Elymus tsukushiensis.</title>
        <authorList>
            <person name="Ghim S.-Y."/>
            <person name="Hwang Y.-J."/>
            <person name="Son J.-S."/>
            <person name="Shin J.-H."/>
        </authorList>
    </citation>
    <scope>NUCLEOTIDE SEQUENCE [LARGE SCALE GENOMIC DNA]</scope>
    <source>
        <strain evidence="1 2">KUDC0627</strain>
    </source>
</reference>
<organism evidence="1 2">
    <name type="scientific">Microlunatus elymi</name>
    <dbReference type="NCBI Taxonomy" id="2596828"/>
    <lineage>
        <taxon>Bacteria</taxon>
        <taxon>Bacillati</taxon>
        <taxon>Actinomycetota</taxon>
        <taxon>Actinomycetes</taxon>
        <taxon>Propionibacteriales</taxon>
        <taxon>Propionibacteriaceae</taxon>
        <taxon>Microlunatus</taxon>
    </lineage>
</organism>
<proteinExistence type="predicted"/>
<evidence type="ECO:0000313" key="1">
    <source>
        <dbReference type="EMBL" id="QDP94811.1"/>
    </source>
</evidence>
<keyword evidence="2" id="KW-1185">Reference proteome</keyword>
<dbReference type="OrthoDB" id="3738176at2"/>
<accession>A0A516PV42</accession>
<dbReference type="AlphaFoldDB" id="A0A516PV42"/>
<dbReference type="EMBL" id="CP041692">
    <property type="protein sequence ID" value="QDP94811.1"/>
    <property type="molecule type" value="Genomic_DNA"/>
</dbReference>
<dbReference type="RefSeq" id="WP_143984800.1">
    <property type="nucleotide sequence ID" value="NZ_CP041692.1"/>
</dbReference>
<dbReference type="Proteomes" id="UP000319263">
    <property type="component" value="Chromosome"/>
</dbReference>